<feature type="region of interest" description="Disordered" evidence="1">
    <location>
        <begin position="147"/>
        <end position="202"/>
    </location>
</feature>
<dbReference type="GeneID" id="87953038"/>
<dbReference type="PANTHER" id="PTHR13309:SF0">
    <property type="entry name" value="FMR1-INTERACTING PROTEIN NUFIP1"/>
    <property type="match status" value="1"/>
</dbReference>
<feature type="region of interest" description="Disordered" evidence="1">
    <location>
        <begin position="1"/>
        <end position="43"/>
    </location>
</feature>
<feature type="compositionally biased region" description="Basic residues" evidence="1">
    <location>
        <begin position="296"/>
        <end position="305"/>
    </location>
</feature>
<feature type="compositionally biased region" description="Low complexity" evidence="1">
    <location>
        <begin position="260"/>
        <end position="295"/>
    </location>
</feature>
<feature type="region of interest" description="Disordered" evidence="1">
    <location>
        <begin position="82"/>
        <end position="111"/>
    </location>
</feature>
<evidence type="ECO:0000313" key="2">
    <source>
        <dbReference type="EMBL" id="WRT63980.1"/>
    </source>
</evidence>
<feature type="compositionally biased region" description="Low complexity" evidence="1">
    <location>
        <begin position="169"/>
        <end position="186"/>
    </location>
</feature>
<feature type="compositionally biased region" description="Basic and acidic residues" evidence="1">
    <location>
        <begin position="20"/>
        <end position="32"/>
    </location>
</feature>
<sequence length="464" mass="51488">MSEAGGSSVPPSDNNGNSTPKDRHEPRGRKPNDQLPPSRAREVQRAFRLRRAEHLAALEERILHLEQENNSLRALLNLPITDKGRIGSGPTGRGKSLKEGGVPMSERVRARKEARARERIALGLPMVESSENELDMEMDERDLRNTDTLSPRLGATSSNTPLNHQLSSNNNNNNNNAQQQQQQQQQPPLFTNPPGNVSPAAFNYNLPMPFNLPVSPDTQFSDFTNSDLYKNTVGNVNVSGSTPNFGGMFSMFDTPPPSTSNDQNHNNDHSSSSNNNNNNNNHHNNHKPISSSSSNQHHHQQHHQQHQQQQQQQQHQQQQQQQPQGGQPVQLDLLTRLKSCCHVSDSHVVNDPGLLVFATRLCQQFGCSFNGSHLDPNPHSDNEHLTLEDSWRSLKMTLDPVGDPDGENRINTGKMASELVIRAAQSRGGNNPNSGWIMCRYREGLSIKKSMVQALVQGLGGKLD</sequence>
<organism evidence="2 3">
    <name type="scientific">Kwoniella shivajii</name>
    <dbReference type="NCBI Taxonomy" id="564305"/>
    <lineage>
        <taxon>Eukaryota</taxon>
        <taxon>Fungi</taxon>
        <taxon>Dikarya</taxon>
        <taxon>Basidiomycota</taxon>
        <taxon>Agaricomycotina</taxon>
        <taxon>Tremellomycetes</taxon>
        <taxon>Tremellales</taxon>
        <taxon>Cryptococcaceae</taxon>
        <taxon>Kwoniella</taxon>
    </lineage>
</organism>
<dbReference type="CDD" id="cd14688">
    <property type="entry name" value="bZIP_YAP"/>
    <property type="match status" value="1"/>
</dbReference>
<gene>
    <name evidence="2" type="ORF">IL334_000907</name>
</gene>
<protein>
    <recommendedName>
        <fullName evidence="4">BZIP domain-containing protein</fullName>
    </recommendedName>
</protein>
<dbReference type="RefSeq" id="XP_062788720.1">
    <property type="nucleotide sequence ID" value="XM_062932669.1"/>
</dbReference>
<dbReference type="SUPFAM" id="SSF57959">
    <property type="entry name" value="Leucine zipper domain"/>
    <property type="match status" value="1"/>
</dbReference>
<proteinExistence type="predicted"/>
<feature type="compositionally biased region" description="Low complexity" evidence="1">
    <location>
        <begin position="306"/>
        <end position="324"/>
    </location>
</feature>
<feature type="region of interest" description="Disordered" evidence="1">
    <location>
        <begin position="247"/>
        <end position="327"/>
    </location>
</feature>
<keyword evidence="3" id="KW-1185">Reference proteome</keyword>
<feature type="compositionally biased region" description="Polar residues" evidence="1">
    <location>
        <begin position="9"/>
        <end position="19"/>
    </location>
</feature>
<dbReference type="InterPro" id="IPR046347">
    <property type="entry name" value="bZIP_sf"/>
</dbReference>
<dbReference type="Proteomes" id="UP001329825">
    <property type="component" value="Chromosome 1"/>
</dbReference>
<dbReference type="PANTHER" id="PTHR13309">
    <property type="entry name" value="NUCLEAR FRAGILE X MENTAL RETARDATION PROTEIN INTERACTING PROTEIN 1"/>
    <property type="match status" value="1"/>
</dbReference>
<evidence type="ECO:0000313" key="3">
    <source>
        <dbReference type="Proteomes" id="UP001329825"/>
    </source>
</evidence>
<name>A0ABZ1CS20_9TREE</name>
<accession>A0ABZ1CS20</accession>
<dbReference type="Gene3D" id="1.20.5.170">
    <property type="match status" value="1"/>
</dbReference>
<evidence type="ECO:0008006" key="4">
    <source>
        <dbReference type="Google" id="ProtNLM"/>
    </source>
</evidence>
<evidence type="ECO:0000256" key="1">
    <source>
        <dbReference type="SAM" id="MobiDB-lite"/>
    </source>
</evidence>
<feature type="compositionally biased region" description="Polar residues" evidence="1">
    <location>
        <begin position="155"/>
        <end position="168"/>
    </location>
</feature>
<dbReference type="InterPro" id="IPR039136">
    <property type="entry name" value="NUFIP1-like"/>
</dbReference>
<dbReference type="EMBL" id="CP141881">
    <property type="protein sequence ID" value="WRT63980.1"/>
    <property type="molecule type" value="Genomic_DNA"/>
</dbReference>
<reference evidence="2 3" key="1">
    <citation type="submission" date="2024-01" db="EMBL/GenBank/DDBJ databases">
        <title>Comparative genomics of Cryptococcus and Kwoniella reveals pathogenesis evolution and contrasting modes of karyotype evolution via chromosome fusion or intercentromeric recombination.</title>
        <authorList>
            <person name="Coelho M.A."/>
            <person name="David-Palma M."/>
            <person name="Shea T."/>
            <person name="Bowers K."/>
            <person name="McGinley-Smith S."/>
            <person name="Mohammad A.W."/>
            <person name="Gnirke A."/>
            <person name="Yurkov A.M."/>
            <person name="Nowrousian M."/>
            <person name="Sun S."/>
            <person name="Cuomo C.A."/>
            <person name="Heitman J."/>
        </authorList>
    </citation>
    <scope>NUCLEOTIDE SEQUENCE [LARGE SCALE GENOMIC DNA]</scope>
    <source>
        <strain evidence="2">CBS 11374</strain>
    </source>
</reference>